<organism evidence="1 2">
    <name type="scientific">Pseudomonas fakonensis</name>
    <dbReference type="NCBI Taxonomy" id="2842355"/>
    <lineage>
        <taxon>Bacteria</taxon>
        <taxon>Pseudomonadati</taxon>
        <taxon>Pseudomonadota</taxon>
        <taxon>Gammaproteobacteria</taxon>
        <taxon>Pseudomonadales</taxon>
        <taxon>Pseudomonadaceae</taxon>
        <taxon>Pseudomonas</taxon>
    </lineage>
</organism>
<dbReference type="RefSeq" id="WP_217839190.1">
    <property type="nucleotide sequence ID" value="NZ_CP077076.1"/>
</dbReference>
<accession>A0ABX8N1N1</accession>
<reference evidence="1" key="1">
    <citation type="journal article" date="2021" name="Microorganisms">
        <title>The Ever-Expanding Pseudomonas Genus: Description of 43 New Species and Partition of the Pseudomonas putida Group.</title>
        <authorList>
            <person name="Girard L."/>
            <person name="Lood C."/>
            <person name="Hofte M."/>
            <person name="Vandamme P."/>
            <person name="Rokni-Zadeh H."/>
            <person name="van Noort V."/>
            <person name="Lavigne R."/>
            <person name="De Mot R."/>
        </authorList>
    </citation>
    <scope>NUCLEOTIDE SEQUENCE</scope>
    <source>
        <strain evidence="1">COW40</strain>
    </source>
</reference>
<sequence length="292" mass="32514">MSSDNDLTPWEDAVILAFRDMQWIRRQKANCADFWKVYKAGKAGKQDAIEIQLTLFCQQTTLPPPLLAKLDGHAETASGDTLTAINERFFLLEFKASKDKLYTEKNKFMRALMMFVSPASDATFVKLSRSGHFFIYPVFHSGPPQTQLGLLPVHDAQLKTQPYLDAMRGKELFTPCDEHKWQAPASAEEVLWDPVRGLSLEDMADYLHALCDAHSQSGSGTHPIKVVVTTASGMVWPVADLTQLKLLAQFFQTHANPTPNMPSQKAQLKNTVASFTAHLSSKKSSSNGLTKE</sequence>
<gene>
    <name evidence="1" type="ORF">KSS94_16630</name>
</gene>
<proteinExistence type="predicted"/>
<evidence type="ECO:0000313" key="1">
    <source>
        <dbReference type="EMBL" id="QXH49573.1"/>
    </source>
</evidence>
<keyword evidence="2" id="KW-1185">Reference proteome</keyword>
<dbReference type="EMBL" id="CP077076">
    <property type="protein sequence ID" value="QXH49573.1"/>
    <property type="molecule type" value="Genomic_DNA"/>
</dbReference>
<dbReference type="Proteomes" id="UP001046350">
    <property type="component" value="Chromosome"/>
</dbReference>
<protein>
    <submittedName>
        <fullName evidence="1">Uncharacterized protein</fullName>
    </submittedName>
</protein>
<evidence type="ECO:0000313" key="2">
    <source>
        <dbReference type="Proteomes" id="UP001046350"/>
    </source>
</evidence>
<name>A0ABX8N1N1_9PSED</name>